<comment type="caution">
    <text evidence="1">The sequence shown here is derived from an EMBL/GenBank/DDBJ whole genome shotgun (WGS) entry which is preliminary data.</text>
</comment>
<dbReference type="AlphaFoldDB" id="A0AAD9Y3K7"/>
<evidence type="ECO:0000313" key="1">
    <source>
        <dbReference type="EMBL" id="KAK2734106.1"/>
    </source>
</evidence>
<evidence type="ECO:0000313" key="2">
    <source>
        <dbReference type="Proteomes" id="UP001281614"/>
    </source>
</evidence>
<sequence>MPEGSWTCCSCDQDNNAEMCGTDDEGTMKCSNGCEHMKCSSCTDIT</sequence>
<dbReference type="Proteomes" id="UP001281614">
    <property type="component" value="Unassembled WGS sequence"/>
</dbReference>
<proteinExistence type="predicted"/>
<dbReference type="EMBL" id="VYYT01000477">
    <property type="protein sequence ID" value="KAK2734106.1"/>
    <property type="molecule type" value="Genomic_DNA"/>
</dbReference>
<gene>
    <name evidence="1" type="ORF">CKAH01_08150</name>
</gene>
<keyword evidence="2" id="KW-1185">Reference proteome</keyword>
<name>A0AAD9Y3K7_COLKA</name>
<protein>
    <submittedName>
        <fullName evidence="1">Uncharacterized protein</fullName>
    </submittedName>
</protein>
<accession>A0AAD9Y3K7</accession>
<reference evidence="1" key="1">
    <citation type="submission" date="2023-02" db="EMBL/GenBank/DDBJ databases">
        <title>Colletotrichum kahawae CIFC_Que2 genome sequencing and assembly.</title>
        <authorList>
            <person name="Baroncelli R."/>
        </authorList>
    </citation>
    <scope>NUCLEOTIDE SEQUENCE</scope>
    <source>
        <strain evidence="1">CIFC_Que2</strain>
    </source>
</reference>
<organism evidence="1 2">
    <name type="scientific">Colletotrichum kahawae</name>
    <name type="common">Coffee berry disease fungus</name>
    <dbReference type="NCBI Taxonomy" id="34407"/>
    <lineage>
        <taxon>Eukaryota</taxon>
        <taxon>Fungi</taxon>
        <taxon>Dikarya</taxon>
        <taxon>Ascomycota</taxon>
        <taxon>Pezizomycotina</taxon>
        <taxon>Sordariomycetes</taxon>
        <taxon>Hypocreomycetidae</taxon>
        <taxon>Glomerellales</taxon>
        <taxon>Glomerellaceae</taxon>
        <taxon>Colletotrichum</taxon>
        <taxon>Colletotrichum gloeosporioides species complex</taxon>
    </lineage>
</organism>